<feature type="transmembrane region" description="Helical" evidence="1">
    <location>
        <begin position="20"/>
        <end position="40"/>
    </location>
</feature>
<keyword evidence="1" id="KW-0812">Transmembrane</keyword>
<dbReference type="Proteomes" id="UP000240830">
    <property type="component" value="Unassembled WGS sequence"/>
</dbReference>
<proteinExistence type="predicted"/>
<evidence type="ECO:0000313" key="2">
    <source>
        <dbReference type="EMBL" id="PJF17137.1"/>
    </source>
</evidence>
<accession>A0A2H9TH92</accession>
<feature type="transmembrane region" description="Helical" evidence="1">
    <location>
        <begin position="52"/>
        <end position="75"/>
    </location>
</feature>
<keyword evidence="3" id="KW-1185">Reference proteome</keyword>
<keyword evidence="1" id="KW-0472">Membrane</keyword>
<sequence length="515" mass="58964">MDDFNQLMAGAHQNMSCPQIWFWVLSLLIFGLALNVEFSIRQLSRTIENPALMVMLKAVRFTTESALIVASILAYPERNMLTAYRPTRDQADQLLLLVEDSSLHNTLFGVKVLRMYPQLLEAVSGIEYAGDFWEGLKYEDSVPCQLDSQQKMQLWKMASNRLGSMSRFSFWEIAIGDASTDEELWHLFDLIFECDLNPVFITYLYSTLPSKVGLEFIKRLLNIDSKSNLEIVLRCVSASALLESTENVDELIKQSFQDALSKVTGDDPKNNVQFVLLKRLMELEPEHAHRSLYGALLYLSRLVYWEDAAESTQEAVFSVLQNAIPRYIAPVYFKSKMDSFDSRFSLPETYLPDRCRDLSFRRLFWLRKGPVSCVDARTIQTLNTTYGRVGLTSLVLSLALNAVIPLNMSIKGVDLDEIILKETATIVSNGSIDGSKLTTIFVSWAYLISRSEKRPFGKLFHRISADETWTNFFATKFPDYPEAIKMIIMNLQIMRLFSIQDLRQLVDSDHIETER</sequence>
<gene>
    <name evidence="2" type="ORF">PSACC_03039</name>
</gene>
<dbReference type="AlphaFoldDB" id="A0A2H9TH92"/>
<evidence type="ECO:0000256" key="1">
    <source>
        <dbReference type="SAM" id="Phobius"/>
    </source>
</evidence>
<comment type="caution">
    <text evidence="2">The sequence shown here is derived from an EMBL/GenBank/DDBJ whole genome shotgun (WGS) entry which is preliminary data.</text>
</comment>
<keyword evidence="1" id="KW-1133">Transmembrane helix</keyword>
<evidence type="ECO:0000313" key="3">
    <source>
        <dbReference type="Proteomes" id="UP000240830"/>
    </source>
</evidence>
<organism evidence="2 3">
    <name type="scientific">Paramicrosporidium saccamoebae</name>
    <dbReference type="NCBI Taxonomy" id="1246581"/>
    <lineage>
        <taxon>Eukaryota</taxon>
        <taxon>Fungi</taxon>
        <taxon>Fungi incertae sedis</taxon>
        <taxon>Cryptomycota</taxon>
        <taxon>Cryptomycota incertae sedis</taxon>
        <taxon>Paramicrosporidium</taxon>
    </lineage>
</organism>
<protein>
    <submittedName>
        <fullName evidence="2">Uncharacterized protein</fullName>
    </submittedName>
</protein>
<dbReference type="EMBL" id="MTSL01000189">
    <property type="protein sequence ID" value="PJF17137.1"/>
    <property type="molecule type" value="Genomic_DNA"/>
</dbReference>
<name>A0A2H9TH92_9FUNG</name>
<reference evidence="2 3" key="1">
    <citation type="submission" date="2016-10" db="EMBL/GenBank/DDBJ databases">
        <title>The genome of Paramicrosporidium saccamoebae is the missing link in understanding Cryptomycota and Microsporidia evolution.</title>
        <authorList>
            <person name="Quandt C.A."/>
            <person name="Beaudet D."/>
            <person name="Corsaro D."/>
            <person name="Michel R."/>
            <person name="Corradi N."/>
            <person name="James T."/>
        </authorList>
    </citation>
    <scope>NUCLEOTIDE SEQUENCE [LARGE SCALE GENOMIC DNA]</scope>
    <source>
        <strain evidence="2 3">KSL3</strain>
    </source>
</reference>